<keyword evidence="6" id="KW-1185">Reference proteome</keyword>
<dbReference type="Pfam" id="PF03450">
    <property type="entry name" value="CO_deh_flav_C"/>
    <property type="match status" value="1"/>
</dbReference>
<evidence type="ECO:0000256" key="2">
    <source>
        <dbReference type="ARBA" id="ARBA00022827"/>
    </source>
</evidence>
<evidence type="ECO:0000256" key="3">
    <source>
        <dbReference type="ARBA" id="ARBA00023002"/>
    </source>
</evidence>
<dbReference type="PATRIC" id="fig|520762.4.peg.2717"/>
<keyword evidence="2" id="KW-0274">FAD</keyword>
<organism evidence="5 6">
    <name type="scientific">Thermotalea metallivorans</name>
    <dbReference type="NCBI Taxonomy" id="520762"/>
    <lineage>
        <taxon>Bacteria</taxon>
        <taxon>Bacillati</taxon>
        <taxon>Bacillota</taxon>
        <taxon>Clostridia</taxon>
        <taxon>Peptostreptococcales</taxon>
        <taxon>Thermotaleaceae</taxon>
        <taxon>Thermotalea</taxon>
    </lineage>
</organism>
<dbReference type="InterPro" id="IPR005107">
    <property type="entry name" value="CO_DH_flav_C"/>
</dbReference>
<dbReference type="STRING" id="520762.AN619_24480"/>
<sequence>MRQFEYLKPKTLEEASRLLVQYGEEASVLNGGTDLLVRIRDGISRPKAVVDIKGIDRLKEISFDEEKGLTIGACVNLNDMIQYPVLVEKYRILAEAAHTVGSCQVRNRATMAGNITNASPLADTATPLLVLDAMVKVFGPQGEREVSIHDFFLWVRKTCLQAGEIVTAVRIPVYKENVIGNYQKHGRRDAVDLSTVCGAVVKIGDQVRIALGAVAPTPIRAWKTEEFLKGKNLTEDVIAEAAEIALRETAPIGDIRASKEYREEIIKVLVRRGLGSIRRD</sequence>
<keyword evidence="3 5" id="KW-0560">Oxidoreductase</keyword>
<dbReference type="SUPFAM" id="SSF55447">
    <property type="entry name" value="CO dehydrogenase flavoprotein C-terminal domain-like"/>
    <property type="match status" value="1"/>
</dbReference>
<dbReference type="InterPro" id="IPR016166">
    <property type="entry name" value="FAD-bd_PCMH"/>
</dbReference>
<dbReference type="Gene3D" id="3.30.390.50">
    <property type="entry name" value="CO dehydrogenase flavoprotein, C-terminal domain"/>
    <property type="match status" value="1"/>
</dbReference>
<dbReference type="InterPro" id="IPR002346">
    <property type="entry name" value="Mopterin_DH_FAD-bd"/>
</dbReference>
<dbReference type="EMBL" id="LOEE01000059">
    <property type="protein sequence ID" value="KXG74256.1"/>
    <property type="molecule type" value="Genomic_DNA"/>
</dbReference>
<evidence type="ECO:0000256" key="1">
    <source>
        <dbReference type="ARBA" id="ARBA00022630"/>
    </source>
</evidence>
<accession>A0A140L131</accession>
<dbReference type="InterPro" id="IPR036318">
    <property type="entry name" value="FAD-bd_PCMH-like_sf"/>
</dbReference>
<evidence type="ECO:0000313" key="6">
    <source>
        <dbReference type="Proteomes" id="UP000070456"/>
    </source>
</evidence>
<comment type="caution">
    <text evidence="5">The sequence shown here is derived from an EMBL/GenBank/DDBJ whole genome shotgun (WGS) entry which is preliminary data.</text>
</comment>
<protein>
    <submittedName>
        <fullName evidence="5">Carbon monoxide dehydrogenase medium chain</fullName>
        <ecNumber evidence="5">1.2.99.2</ecNumber>
    </submittedName>
</protein>
<feature type="domain" description="FAD-binding PCMH-type" evidence="4">
    <location>
        <begin position="1"/>
        <end position="176"/>
    </location>
</feature>
<proteinExistence type="predicted"/>
<dbReference type="GO" id="GO:0071949">
    <property type="term" value="F:FAD binding"/>
    <property type="evidence" value="ECO:0007669"/>
    <property type="project" value="InterPro"/>
</dbReference>
<reference evidence="5 6" key="1">
    <citation type="submission" date="2015-12" db="EMBL/GenBank/DDBJ databases">
        <title>Draft genome sequence of the thermoanaerobe Thermotalea metallivorans, an isolate from the runoff channel of the Great Artesian Basin, Australia.</title>
        <authorList>
            <person name="Patel B.K."/>
        </authorList>
    </citation>
    <scope>NUCLEOTIDE SEQUENCE [LARGE SCALE GENOMIC DNA]</scope>
    <source>
        <strain evidence="5 6">B2-1</strain>
    </source>
</reference>
<dbReference type="Gene3D" id="3.30.43.10">
    <property type="entry name" value="Uridine Diphospho-n-acetylenolpyruvylglucosamine Reductase, domain 2"/>
    <property type="match status" value="1"/>
</dbReference>
<dbReference type="SMART" id="SM01092">
    <property type="entry name" value="CO_deh_flav_C"/>
    <property type="match status" value="1"/>
</dbReference>
<dbReference type="Proteomes" id="UP000070456">
    <property type="component" value="Unassembled WGS sequence"/>
</dbReference>
<name>A0A140L131_9FIRM</name>
<dbReference type="PANTHER" id="PTHR42659">
    <property type="entry name" value="XANTHINE DEHYDROGENASE SUBUNIT C-RELATED"/>
    <property type="match status" value="1"/>
</dbReference>
<dbReference type="PROSITE" id="PS51387">
    <property type="entry name" value="FAD_PCMH"/>
    <property type="match status" value="1"/>
</dbReference>
<dbReference type="InterPro" id="IPR016169">
    <property type="entry name" value="FAD-bd_PCMH_sub2"/>
</dbReference>
<dbReference type="Gene3D" id="3.30.465.10">
    <property type="match status" value="1"/>
</dbReference>
<dbReference type="EC" id="1.2.99.2" evidence="5"/>
<evidence type="ECO:0000313" key="5">
    <source>
        <dbReference type="EMBL" id="KXG74256.1"/>
    </source>
</evidence>
<dbReference type="AlphaFoldDB" id="A0A140L131"/>
<dbReference type="RefSeq" id="WP_068557343.1">
    <property type="nucleotide sequence ID" value="NZ_LOEE01000059.1"/>
</dbReference>
<keyword evidence="1" id="KW-0285">Flavoprotein</keyword>
<dbReference type="GO" id="GO:0016491">
    <property type="term" value="F:oxidoreductase activity"/>
    <property type="evidence" value="ECO:0007669"/>
    <property type="project" value="UniProtKB-KW"/>
</dbReference>
<dbReference type="PANTHER" id="PTHR42659:SF2">
    <property type="entry name" value="XANTHINE DEHYDROGENASE SUBUNIT C-RELATED"/>
    <property type="match status" value="1"/>
</dbReference>
<dbReference type="InterPro" id="IPR051312">
    <property type="entry name" value="Diverse_Substr_Oxidored"/>
</dbReference>
<dbReference type="Pfam" id="PF00941">
    <property type="entry name" value="FAD_binding_5"/>
    <property type="match status" value="1"/>
</dbReference>
<dbReference type="InterPro" id="IPR016167">
    <property type="entry name" value="FAD-bd_PCMH_sub1"/>
</dbReference>
<gene>
    <name evidence="5" type="primary">cutM</name>
    <name evidence="5" type="ORF">AN619_24480</name>
</gene>
<evidence type="ECO:0000259" key="4">
    <source>
        <dbReference type="PROSITE" id="PS51387"/>
    </source>
</evidence>
<dbReference type="InterPro" id="IPR036683">
    <property type="entry name" value="CO_DH_flav_C_dom_sf"/>
</dbReference>
<dbReference type="SUPFAM" id="SSF56176">
    <property type="entry name" value="FAD-binding/transporter-associated domain-like"/>
    <property type="match status" value="1"/>
</dbReference>